<comment type="caution">
    <text evidence="2">The sequence shown here is derived from an EMBL/GenBank/DDBJ whole genome shotgun (WGS) entry which is preliminary data.</text>
</comment>
<evidence type="ECO:0000256" key="1">
    <source>
        <dbReference type="SAM" id="SignalP"/>
    </source>
</evidence>
<dbReference type="EMBL" id="MU853755">
    <property type="protein sequence ID" value="KAK3945229.1"/>
    <property type="molecule type" value="Genomic_DNA"/>
</dbReference>
<dbReference type="Proteomes" id="UP001303473">
    <property type="component" value="Unassembled WGS sequence"/>
</dbReference>
<protein>
    <submittedName>
        <fullName evidence="2">Glycoside hydrolase</fullName>
    </submittedName>
</protein>
<keyword evidence="1" id="KW-0732">Signal</keyword>
<organism evidence="2 3">
    <name type="scientific">Diplogelasinospora grovesii</name>
    <dbReference type="NCBI Taxonomy" id="303347"/>
    <lineage>
        <taxon>Eukaryota</taxon>
        <taxon>Fungi</taxon>
        <taxon>Dikarya</taxon>
        <taxon>Ascomycota</taxon>
        <taxon>Pezizomycotina</taxon>
        <taxon>Sordariomycetes</taxon>
        <taxon>Sordariomycetidae</taxon>
        <taxon>Sordariales</taxon>
        <taxon>Diplogelasinosporaceae</taxon>
        <taxon>Diplogelasinospora</taxon>
    </lineage>
</organism>
<evidence type="ECO:0000313" key="3">
    <source>
        <dbReference type="Proteomes" id="UP001303473"/>
    </source>
</evidence>
<feature type="chain" id="PRO_5042993814" evidence="1">
    <location>
        <begin position="24"/>
        <end position="320"/>
    </location>
</feature>
<accession>A0AAN6S9B3</accession>
<gene>
    <name evidence="2" type="ORF">QBC46DRAFT_403443</name>
</gene>
<feature type="signal peptide" evidence="1">
    <location>
        <begin position="1"/>
        <end position="23"/>
    </location>
</feature>
<dbReference type="Pfam" id="PF03659">
    <property type="entry name" value="Glyco_hydro_71"/>
    <property type="match status" value="1"/>
</dbReference>
<dbReference type="AlphaFoldDB" id="A0AAN6S9B3"/>
<name>A0AAN6S9B3_9PEZI</name>
<sequence>MRLPSYCFLPAALALLTASHIHAKAAFTHFIVSNAANYTVDDWQHDIALAQQAHITAFALNVAQGQTYNDVSIARAFVAADNQNFKLFFSFDYAGNGPWLESDVVSYLFNYISTGAYYYYSGRPFVSTFEGWQNAADWHSIKTVTGCFFVPDWSSLGAKAALEQADGVADGLFSWAAWPWGGQNIDTYIDASYRQYLNGKPYMMAGDNLWFDRWNEVMYVQPEWVEIISWNDYGESHYIGPIRENALSALASAPFNYVENMPHDSWRTFLPYVINMYVNNATSFTPRTGGQMVLMYIKTCRIGTDSHCRSAEVLDLLYEC</sequence>
<keyword evidence="3" id="KW-1185">Reference proteome</keyword>
<keyword evidence="2" id="KW-0378">Hydrolase</keyword>
<proteinExistence type="predicted"/>
<dbReference type="Gene3D" id="3.20.20.80">
    <property type="entry name" value="Glycosidases"/>
    <property type="match status" value="1"/>
</dbReference>
<evidence type="ECO:0000313" key="2">
    <source>
        <dbReference type="EMBL" id="KAK3945229.1"/>
    </source>
</evidence>
<dbReference type="GO" id="GO:0051118">
    <property type="term" value="F:glucan endo-1,3-alpha-glucosidase activity"/>
    <property type="evidence" value="ECO:0007669"/>
    <property type="project" value="InterPro"/>
</dbReference>
<reference evidence="3" key="1">
    <citation type="journal article" date="2023" name="Mol. Phylogenet. Evol.">
        <title>Genome-scale phylogeny and comparative genomics of the fungal order Sordariales.</title>
        <authorList>
            <person name="Hensen N."/>
            <person name="Bonometti L."/>
            <person name="Westerberg I."/>
            <person name="Brannstrom I.O."/>
            <person name="Guillou S."/>
            <person name="Cros-Aarteil S."/>
            <person name="Calhoun S."/>
            <person name="Haridas S."/>
            <person name="Kuo A."/>
            <person name="Mondo S."/>
            <person name="Pangilinan J."/>
            <person name="Riley R."/>
            <person name="LaButti K."/>
            <person name="Andreopoulos B."/>
            <person name="Lipzen A."/>
            <person name="Chen C."/>
            <person name="Yan M."/>
            <person name="Daum C."/>
            <person name="Ng V."/>
            <person name="Clum A."/>
            <person name="Steindorff A."/>
            <person name="Ohm R.A."/>
            <person name="Martin F."/>
            <person name="Silar P."/>
            <person name="Natvig D.O."/>
            <person name="Lalanne C."/>
            <person name="Gautier V."/>
            <person name="Ament-Velasquez S.L."/>
            <person name="Kruys A."/>
            <person name="Hutchinson M.I."/>
            <person name="Powell A.J."/>
            <person name="Barry K."/>
            <person name="Miller A.N."/>
            <person name="Grigoriev I.V."/>
            <person name="Debuchy R."/>
            <person name="Gladieux P."/>
            <person name="Hiltunen Thoren M."/>
            <person name="Johannesson H."/>
        </authorList>
    </citation>
    <scope>NUCLEOTIDE SEQUENCE [LARGE SCALE GENOMIC DNA]</scope>
    <source>
        <strain evidence="3">CBS 340.73</strain>
    </source>
</reference>
<dbReference type="InterPro" id="IPR005197">
    <property type="entry name" value="Glyco_hydro_71"/>
</dbReference>
<dbReference type="CDD" id="cd11577">
    <property type="entry name" value="GH71"/>
    <property type="match status" value="1"/>
</dbReference>